<dbReference type="InterPro" id="IPR000276">
    <property type="entry name" value="GPCR_Rhodpsn"/>
</dbReference>
<dbReference type="Proteomes" id="UP001460270">
    <property type="component" value="Unassembled WGS sequence"/>
</dbReference>
<evidence type="ECO:0000256" key="5">
    <source>
        <dbReference type="ARBA" id="ARBA00022725"/>
    </source>
</evidence>
<keyword evidence="2" id="KW-1003">Cell membrane</keyword>
<dbReference type="PRINTS" id="PR00237">
    <property type="entry name" value="GPCRRHODOPSN"/>
</dbReference>
<dbReference type="PROSITE" id="PS00237">
    <property type="entry name" value="G_PROTEIN_RECEP_F1_1"/>
    <property type="match status" value="2"/>
</dbReference>
<evidence type="ECO:0000256" key="10">
    <source>
        <dbReference type="ARBA" id="ARBA00023170"/>
    </source>
</evidence>
<feature type="transmembrane region" description="Helical" evidence="15">
    <location>
        <begin position="202"/>
        <end position="224"/>
    </location>
</feature>
<dbReference type="EMBL" id="JBBPFD010000013">
    <property type="protein sequence ID" value="KAK7901673.1"/>
    <property type="molecule type" value="Genomic_DNA"/>
</dbReference>
<reference evidence="18" key="1">
    <citation type="submission" date="2024-04" db="EMBL/GenBank/DDBJ databases">
        <title>Salinicola lusitanus LLJ914,a marine bacterium isolated from the Okinawa Trough.</title>
        <authorList>
            <person name="Li J."/>
        </authorList>
    </citation>
    <scope>NUCLEOTIDE SEQUENCE [LARGE SCALE GENOMIC DNA]</scope>
</reference>
<dbReference type="Gene3D" id="1.20.1070.10">
    <property type="entry name" value="Rhodopsin 7-helix transmembrane proteins"/>
    <property type="match status" value="2"/>
</dbReference>
<comment type="caution">
    <text evidence="17">The sequence shown here is derived from an EMBL/GenBank/DDBJ whole genome shotgun (WGS) entry which is preliminary data.</text>
</comment>
<comment type="subcellular location">
    <subcellularLocation>
        <location evidence="1">Cell membrane</location>
        <topology evidence="1">Multi-pass membrane protein</topology>
    </subcellularLocation>
</comment>
<sequence>MSGVSPFRRHNSTPVSSFVLSAYSNPGSLRWLFFCVLLLLYLLMVFSNLLLIVVIALNRTLHEPMYLLLCSLFLNELYGSAALFPFLLVHILRDVHLVPAHFCFFQIYSSHVYGTVEFFTLASMSYDRYVAICHPLHYKSRMNYNKTVVLIVFPWTYALVVIGVMISLSSTLELCGNIIDKVYCTNYSIVKLACYDTSVIDMFGLATVVNVIFSPFVVILFSYARILRVCQRGSRHTWHKAVHTCTPHLASLVNFTVASFFDVLQGRLNTSVLERAVRQRGALPFLLVHILRDVHLVPAHFCFFQIYSLHSYGTVELLTLASMSYDRYVAICQPLHYKSVMSWRKTAALVLFPWLCALVLKGIMVGLSSSLELCSNVINKVYCDNYPIVKQACYDTSAINQYGIVGTFNSIVFPFVTIVVSYVRITGWRPNTRIHASSLRLWTLVWTLDPRLDSGPSSGLRTLVWALDPRLDSGPSSGPDSDSDPGVTVSSRTKLCCDGEKPRPDPTSKTSNLNAPGPELVRPFSSASSRVESRRHQSEQTQTSLSKHLFRVNPKTFPGQSRLSPGSSSRSSPFGRKPDAFDVTEQNTTEAGHSQGA</sequence>
<dbReference type="PANTHER" id="PTHR26451">
    <property type="entry name" value="G_PROTEIN_RECEP_F1_2 DOMAIN-CONTAINING PROTEIN"/>
    <property type="match status" value="1"/>
</dbReference>
<dbReference type="Pfam" id="PF13853">
    <property type="entry name" value="7tm_4"/>
    <property type="match status" value="1"/>
</dbReference>
<dbReference type="SUPFAM" id="SSF81321">
    <property type="entry name" value="Family A G protein-coupled receptor-like"/>
    <property type="match status" value="2"/>
</dbReference>
<feature type="region of interest" description="Disordered" evidence="14">
    <location>
        <begin position="472"/>
        <end position="597"/>
    </location>
</feature>
<protein>
    <recommendedName>
        <fullName evidence="16">G-protein coupled receptors family 1 profile domain-containing protein</fullName>
    </recommendedName>
</protein>
<evidence type="ECO:0000256" key="8">
    <source>
        <dbReference type="ARBA" id="ARBA00023136"/>
    </source>
</evidence>
<evidence type="ECO:0000256" key="3">
    <source>
        <dbReference type="ARBA" id="ARBA00022606"/>
    </source>
</evidence>
<feature type="compositionally biased region" description="Low complexity" evidence="14">
    <location>
        <begin position="472"/>
        <end position="486"/>
    </location>
</feature>
<evidence type="ECO:0000259" key="16">
    <source>
        <dbReference type="PROSITE" id="PS50262"/>
    </source>
</evidence>
<dbReference type="GO" id="GO:0004984">
    <property type="term" value="F:olfactory receptor activity"/>
    <property type="evidence" value="ECO:0007669"/>
    <property type="project" value="InterPro"/>
</dbReference>
<keyword evidence="11" id="KW-0325">Glycoprotein</keyword>
<evidence type="ECO:0000256" key="7">
    <source>
        <dbReference type="ARBA" id="ARBA00023040"/>
    </source>
</evidence>
<keyword evidence="4 13" id="KW-0812">Transmembrane</keyword>
<dbReference type="AlphaFoldDB" id="A0AAW0NLM5"/>
<keyword evidence="6 15" id="KW-1133">Transmembrane helix</keyword>
<evidence type="ECO:0000256" key="2">
    <source>
        <dbReference type="ARBA" id="ARBA00022475"/>
    </source>
</evidence>
<evidence type="ECO:0000256" key="12">
    <source>
        <dbReference type="ARBA" id="ARBA00023224"/>
    </source>
</evidence>
<dbReference type="GO" id="GO:0005886">
    <property type="term" value="C:plasma membrane"/>
    <property type="evidence" value="ECO:0007669"/>
    <property type="project" value="UniProtKB-SubCell"/>
</dbReference>
<feature type="transmembrane region" description="Helical" evidence="15">
    <location>
        <begin position="66"/>
        <end position="92"/>
    </location>
</feature>
<accession>A0AAW0NLM5</accession>
<gene>
    <name evidence="17" type="ORF">WMY93_018442</name>
</gene>
<feature type="transmembrane region" description="Helical" evidence="15">
    <location>
        <begin position="347"/>
        <end position="367"/>
    </location>
</feature>
<dbReference type="GO" id="GO:0005549">
    <property type="term" value="F:odorant binding"/>
    <property type="evidence" value="ECO:0007669"/>
    <property type="project" value="TreeGrafter"/>
</dbReference>
<dbReference type="InterPro" id="IPR052921">
    <property type="entry name" value="GPCR1_Superfamily_Member"/>
</dbReference>
<dbReference type="PANTHER" id="PTHR26451:SF885">
    <property type="entry name" value="OLFACTORY RECEPTOR"/>
    <property type="match status" value="1"/>
</dbReference>
<feature type="compositionally biased region" description="Basic and acidic residues" evidence="14">
    <location>
        <begin position="495"/>
        <end position="506"/>
    </location>
</feature>
<proteinExistence type="inferred from homology"/>
<feature type="domain" description="G-protein coupled receptors family 1 profile" evidence="16">
    <location>
        <begin position="252"/>
        <end position="425"/>
    </location>
</feature>
<keyword evidence="18" id="KW-1185">Reference proteome</keyword>
<keyword evidence="3" id="KW-0716">Sensory transduction</keyword>
<evidence type="ECO:0000256" key="1">
    <source>
        <dbReference type="ARBA" id="ARBA00004651"/>
    </source>
</evidence>
<feature type="transmembrane region" description="Helical" evidence="15">
    <location>
        <begin position="104"/>
        <end position="126"/>
    </location>
</feature>
<feature type="transmembrane region" description="Helical" evidence="15">
    <location>
        <begin position="31"/>
        <end position="54"/>
    </location>
</feature>
<keyword evidence="12 13" id="KW-0807">Transducer</keyword>
<evidence type="ECO:0000256" key="11">
    <source>
        <dbReference type="ARBA" id="ARBA00023180"/>
    </source>
</evidence>
<keyword evidence="10 13" id="KW-0675">Receptor</keyword>
<evidence type="ECO:0000256" key="15">
    <source>
        <dbReference type="SAM" id="Phobius"/>
    </source>
</evidence>
<feature type="transmembrane region" description="Helical" evidence="15">
    <location>
        <begin position="147"/>
        <end position="168"/>
    </location>
</feature>
<feature type="domain" description="G-protein coupled receptors family 1 profile" evidence="16">
    <location>
        <begin position="47"/>
        <end position="228"/>
    </location>
</feature>
<keyword evidence="9" id="KW-1015">Disulfide bond</keyword>
<keyword evidence="7 13" id="KW-0297">G-protein coupled receptor</keyword>
<evidence type="ECO:0000256" key="4">
    <source>
        <dbReference type="ARBA" id="ARBA00022692"/>
    </source>
</evidence>
<feature type="compositionally biased region" description="Polar residues" evidence="14">
    <location>
        <begin position="584"/>
        <end position="597"/>
    </location>
</feature>
<dbReference type="Pfam" id="PF00001">
    <property type="entry name" value="7tm_1"/>
    <property type="match status" value="1"/>
</dbReference>
<organism evidence="17 18">
    <name type="scientific">Mugilogobius chulae</name>
    <name type="common">yellowstripe goby</name>
    <dbReference type="NCBI Taxonomy" id="88201"/>
    <lineage>
        <taxon>Eukaryota</taxon>
        <taxon>Metazoa</taxon>
        <taxon>Chordata</taxon>
        <taxon>Craniata</taxon>
        <taxon>Vertebrata</taxon>
        <taxon>Euteleostomi</taxon>
        <taxon>Actinopterygii</taxon>
        <taxon>Neopterygii</taxon>
        <taxon>Teleostei</taxon>
        <taxon>Neoteleostei</taxon>
        <taxon>Acanthomorphata</taxon>
        <taxon>Gobiaria</taxon>
        <taxon>Gobiiformes</taxon>
        <taxon>Gobioidei</taxon>
        <taxon>Gobiidae</taxon>
        <taxon>Gobionellinae</taxon>
        <taxon>Mugilogobius</taxon>
    </lineage>
</organism>
<evidence type="ECO:0000313" key="17">
    <source>
        <dbReference type="EMBL" id="KAK7901673.1"/>
    </source>
</evidence>
<evidence type="ECO:0000256" key="13">
    <source>
        <dbReference type="RuleBase" id="RU000688"/>
    </source>
</evidence>
<evidence type="ECO:0000256" key="6">
    <source>
        <dbReference type="ARBA" id="ARBA00022989"/>
    </source>
</evidence>
<name>A0AAW0NLM5_9GOBI</name>
<keyword evidence="8 15" id="KW-0472">Membrane</keyword>
<dbReference type="FunFam" id="1.20.1070.10:FF:000024">
    <property type="entry name" value="Olfactory receptor"/>
    <property type="match status" value="1"/>
</dbReference>
<dbReference type="InterPro" id="IPR000725">
    <property type="entry name" value="Olfact_rcpt"/>
</dbReference>
<dbReference type="PROSITE" id="PS50262">
    <property type="entry name" value="G_PROTEIN_RECEP_F1_2"/>
    <property type="match status" value="2"/>
</dbReference>
<feature type="transmembrane region" description="Helical" evidence="15">
    <location>
        <begin position="404"/>
        <end position="423"/>
    </location>
</feature>
<comment type="similarity">
    <text evidence="13">Belongs to the G-protein coupled receptor 1 family.</text>
</comment>
<feature type="compositionally biased region" description="Low complexity" evidence="14">
    <location>
        <begin position="558"/>
        <end position="575"/>
    </location>
</feature>
<keyword evidence="5" id="KW-0552">Olfaction</keyword>
<evidence type="ECO:0000313" key="18">
    <source>
        <dbReference type="Proteomes" id="UP001460270"/>
    </source>
</evidence>
<dbReference type="InterPro" id="IPR017452">
    <property type="entry name" value="GPCR_Rhodpsn_7TM"/>
</dbReference>
<dbReference type="GO" id="GO:0004930">
    <property type="term" value="F:G protein-coupled receptor activity"/>
    <property type="evidence" value="ECO:0007669"/>
    <property type="project" value="UniProtKB-KW"/>
</dbReference>
<evidence type="ECO:0000256" key="9">
    <source>
        <dbReference type="ARBA" id="ARBA00023157"/>
    </source>
</evidence>
<evidence type="ECO:0000256" key="14">
    <source>
        <dbReference type="SAM" id="MobiDB-lite"/>
    </source>
</evidence>